<organism evidence="3 4">
    <name type="scientific">Chlamydomonas reinhardtii</name>
    <name type="common">Chlamydomonas smithii</name>
    <dbReference type="NCBI Taxonomy" id="3055"/>
    <lineage>
        <taxon>Eukaryota</taxon>
        <taxon>Viridiplantae</taxon>
        <taxon>Chlorophyta</taxon>
        <taxon>core chlorophytes</taxon>
        <taxon>Chlorophyceae</taxon>
        <taxon>CS clade</taxon>
        <taxon>Chlamydomonadales</taxon>
        <taxon>Chlamydomonadaceae</taxon>
        <taxon>Chlamydomonas</taxon>
    </lineage>
</organism>
<feature type="region of interest" description="Disordered" evidence="1">
    <location>
        <begin position="39"/>
        <end position="66"/>
    </location>
</feature>
<dbReference type="InParanoid" id="A0A2K3DNV6"/>
<protein>
    <recommendedName>
        <fullName evidence="2">DUF6816 domain-containing protein</fullName>
    </recommendedName>
</protein>
<dbReference type="RefSeq" id="XP_042923765.1">
    <property type="nucleotide sequence ID" value="XM_043063059.1"/>
</dbReference>
<gene>
    <name evidence="3" type="ORF">CHLRE_06g278105v5</name>
</gene>
<dbReference type="OrthoDB" id="195555at2759"/>
<dbReference type="KEGG" id="cre:CHLRE_06g278105v5"/>
<evidence type="ECO:0000256" key="1">
    <source>
        <dbReference type="SAM" id="MobiDB-lite"/>
    </source>
</evidence>
<name>A0A2K3DNV6_CHLRE</name>
<evidence type="ECO:0000259" key="2">
    <source>
        <dbReference type="Pfam" id="PF20670"/>
    </source>
</evidence>
<dbReference type="AlphaFoldDB" id="A0A2K3DNV6"/>
<accession>A0A2K3DNV6</accession>
<dbReference type="EMBL" id="CM008967">
    <property type="protein sequence ID" value="PNW82211.1"/>
    <property type="molecule type" value="Genomic_DNA"/>
</dbReference>
<evidence type="ECO:0000313" key="3">
    <source>
        <dbReference type="EMBL" id="PNW82211.1"/>
    </source>
</evidence>
<dbReference type="Gramene" id="PNW82211">
    <property type="protein sequence ID" value="PNW82211"/>
    <property type="gene ID" value="CHLRE_06g278105v5"/>
</dbReference>
<sequence>MHRSLGHSSPNQWRGQVLGRTVAPPRCRAASTLRLACDTSAPQRSAERSAPDDCSTSGRDCDGASETWTHTGRRAFSRRPHFPPKTQQLARRQLLLATASASAASVAAAAAQLLSPAAALAIPDAFAPIPSSPPAPAPLPSASTFLQPLLPAPAADLLAQLEGRAAIYQPGVAWALRNEDRQLYYPAWLEGEWEVTARFAAASFPQGRQLLGRTVPGVLKGSMTVALPDVGAAMDNDVRYRVRFERDPLGGGRVVADRVFNAKELMDAFYGMAVTRRVEYDPRNPTRMTLVWATPRKETSVISEDLRKAELIINNRLSQDLGSNQFICGELFRQVTQAASQGFVFDYFVINKFTLLSPGAAAVGVGGAAGAAAAGGVQAGAGTGSGAGAGLGSRVRVLQRVGAFLQPQDAAYFEAGGKAVAAYDYTYDYVRVA</sequence>
<dbReference type="InterPro" id="IPR049213">
    <property type="entry name" value="DUF6816"/>
</dbReference>
<dbReference type="ExpressionAtlas" id="A0A2K3DNV6">
    <property type="expression patterns" value="baseline"/>
</dbReference>
<keyword evidence="4" id="KW-1185">Reference proteome</keyword>
<dbReference type="GeneID" id="5723667"/>
<evidence type="ECO:0000313" key="4">
    <source>
        <dbReference type="Proteomes" id="UP000006906"/>
    </source>
</evidence>
<dbReference type="PROSITE" id="PS51318">
    <property type="entry name" value="TAT"/>
    <property type="match status" value="1"/>
</dbReference>
<reference evidence="3 4" key="1">
    <citation type="journal article" date="2007" name="Science">
        <title>The Chlamydomonas genome reveals the evolution of key animal and plant functions.</title>
        <authorList>
            <person name="Merchant S.S."/>
            <person name="Prochnik S.E."/>
            <person name="Vallon O."/>
            <person name="Harris E.H."/>
            <person name="Karpowicz S.J."/>
            <person name="Witman G.B."/>
            <person name="Terry A."/>
            <person name="Salamov A."/>
            <person name="Fritz-Laylin L.K."/>
            <person name="Marechal-Drouard L."/>
            <person name="Marshall W.F."/>
            <person name="Qu L.H."/>
            <person name="Nelson D.R."/>
            <person name="Sanderfoot A.A."/>
            <person name="Spalding M.H."/>
            <person name="Kapitonov V.V."/>
            <person name="Ren Q."/>
            <person name="Ferris P."/>
            <person name="Lindquist E."/>
            <person name="Shapiro H."/>
            <person name="Lucas S.M."/>
            <person name="Grimwood J."/>
            <person name="Schmutz J."/>
            <person name="Cardol P."/>
            <person name="Cerutti H."/>
            <person name="Chanfreau G."/>
            <person name="Chen C.L."/>
            <person name="Cognat V."/>
            <person name="Croft M.T."/>
            <person name="Dent R."/>
            <person name="Dutcher S."/>
            <person name="Fernandez E."/>
            <person name="Fukuzawa H."/>
            <person name="Gonzalez-Ballester D."/>
            <person name="Gonzalez-Halphen D."/>
            <person name="Hallmann A."/>
            <person name="Hanikenne M."/>
            <person name="Hippler M."/>
            <person name="Inwood W."/>
            <person name="Jabbari K."/>
            <person name="Kalanon M."/>
            <person name="Kuras R."/>
            <person name="Lefebvre P.A."/>
            <person name="Lemaire S.D."/>
            <person name="Lobanov A.V."/>
            <person name="Lohr M."/>
            <person name="Manuell A."/>
            <person name="Meier I."/>
            <person name="Mets L."/>
            <person name="Mittag M."/>
            <person name="Mittelmeier T."/>
            <person name="Moroney J.V."/>
            <person name="Moseley J."/>
            <person name="Napoli C."/>
            <person name="Nedelcu A.M."/>
            <person name="Niyogi K."/>
            <person name="Novoselov S.V."/>
            <person name="Paulsen I.T."/>
            <person name="Pazour G."/>
            <person name="Purton S."/>
            <person name="Ral J.P."/>
            <person name="Riano-Pachon D.M."/>
            <person name="Riekhof W."/>
            <person name="Rymarquis L."/>
            <person name="Schroda M."/>
            <person name="Stern D."/>
            <person name="Umen J."/>
            <person name="Willows R."/>
            <person name="Wilson N."/>
            <person name="Zimmer S.L."/>
            <person name="Allmer J."/>
            <person name="Balk J."/>
            <person name="Bisova K."/>
            <person name="Chen C.J."/>
            <person name="Elias M."/>
            <person name="Gendler K."/>
            <person name="Hauser C."/>
            <person name="Lamb M.R."/>
            <person name="Ledford H."/>
            <person name="Long J.C."/>
            <person name="Minagawa J."/>
            <person name="Page M.D."/>
            <person name="Pan J."/>
            <person name="Pootakham W."/>
            <person name="Roje S."/>
            <person name="Rose A."/>
            <person name="Stahlberg E."/>
            <person name="Terauchi A.M."/>
            <person name="Yang P."/>
            <person name="Ball S."/>
            <person name="Bowler C."/>
            <person name="Dieckmann C.L."/>
            <person name="Gladyshev V.N."/>
            <person name="Green P."/>
            <person name="Jorgensen R."/>
            <person name="Mayfield S."/>
            <person name="Mueller-Roeber B."/>
            <person name="Rajamani S."/>
            <person name="Sayre R.T."/>
            <person name="Brokstein P."/>
            <person name="Dubchak I."/>
            <person name="Goodstein D."/>
            <person name="Hornick L."/>
            <person name="Huang Y.W."/>
            <person name="Jhaveri J."/>
            <person name="Luo Y."/>
            <person name="Martinez D."/>
            <person name="Ngau W.C."/>
            <person name="Otillar B."/>
            <person name="Poliakov A."/>
            <person name="Porter A."/>
            <person name="Szajkowski L."/>
            <person name="Werner G."/>
            <person name="Zhou K."/>
            <person name="Grigoriev I.V."/>
            <person name="Rokhsar D.S."/>
            <person name="Grossman A.R."/>
        </authorList>
    </citation>
    <scope>NUCLEOTIDE SEQUENCE [LARGE SCALE GENOMIC DNA]</scope>
    <source>
        <strain evidence="4">CC-503</strain>
    </source>
</reference>
<dbReference type="Pfam" id="PF20670">
    <property type="entry name" value="DUF6816"/>
    <property type="match status" value="1"/>
</dbReference>
<proteinExistence type="predicted"/>
<feature type="domain" description="DUF6816" evidence="2">
    <location>
        <begin position="182"/>
        <end position="338"/>
    </location>
</feature>
<dbReference type="Proteomes" id="UP000006906">
    <property type="component" value="Chromosome 6"/>
</dbReference>
<dbReference type="InterPro" id="IPR006311">
    <property type="entry name" value="TAT_signal"/>
</dbReference>